<evidence type="ECO:0000256" key="3">
    <source>
        <dbReference type="ARBA" id="ARBA00023136"/>
    </source>
</evidence>
<feature type="domain" description="Outer membrane protein beta-barrel" evidence="6">
    <location>
        <begin position="2"/>
        <end position="232"/>
    </location>
</feature>
<dbReference type="GO" id="GO:0009279">
    <property type="term" value="C:cell outer membrane"/>
    <property type="evidence" value="ECO:0007669"/>
    <property type="project" value="UniProtKB-SubCell"/>
</dbReference>
<comment type="subcellular location">
    <subcellularLocation>
        <location evidence="1">Cell outer membrane</location>
    </subcellularLocation>
</comment>
<comment type="caution">
    <text evidence="7">The sequence shown here is derived from an EMBL/GenBank/DDBJ whole genome shotgun (WGS) entry which is preliminary data.</text>
</comment>
<accession>A0A9W6GUS8</accession>
<name>A0A9W6GUS8_9HYPH</name>
<dbReference type="Gene3D" id="2.40.160.20">
    <property type="match status" value="1"/>
</dbReference>
<evidence type="ECO:0000313" key="8">
    <source>
        <dbReference type="Proteomes" id="UP001144323"/>
    </source>
</evidence>
<dbReference type="PANTHER" id="PTHR34001">
    <property type="entry name" value="BLL7405 PROTEIN"/>
    <property type="match status" value="1"/>
</dbReference>
<gene>
    <name evidence="7" type="ORF">LMG27198_24390</name>
</gene>
<sequence>MWTGFYVGLNAGYTWGANNNLNFASPLAYLSPAASSIGESAAYAASAAGTVGSLSVGNSGFIGGGQVGYSLQFQEKFVVGLEADIQGIASGSSRATTASAAPWGDFFLSGQTTSVQAVSRSVDYLGTVRGRVGYLVIPTLLAYATGGLAYGGVELNAAMIQSDAPAAFNVTSSWGASSAYSNTRAGWTVGGGLEWMFWPNWSAKVEYLYYDLGSARVNLGAAGRFYNENDPNSGSPYALYAPFASARFNGQLVRAGVNYHFNWASSAPVLAKY</sequence>
<dbReference type="AlphaFoldDB" id="A0A9W6GUS8"/>
<dbReference type="PANTHER" id="PTHR34001:SF3">
    <property type="entry name" value="BLL7405 PROTEIN"/>
    <property type="match status" value="1"/>
</dbReference>
<dbReference type="InterPro" id="IPR027385">
    <property type="entry name" value="Beta-barrel_OMP"/>
</dbReference>
<dbReference type="InterPro" id="IPR051692">
    <property type="entry name" value="OMP-like"/>
</dbReference>
<dbReference type="EMBL" id="BSEC01000001">
    <property type="protein sequence ID" value="GLI93447.1"/>
    <property type="molecule type" value="Genomic_DNA"/>
</dbReference>
<dbReference type="Proteomes" id="UP001144323">
    <property type="component" value="Unassembled WGS sequence"/>
</dbReference>
<evidence type="ECO:0000256" key="1">
    <source>
        <dbReference type="ARBA" id="ARBA00004442"/>
    </source>
</evidence>
<evidence type="ECO:0000259" key="6">
    <source>
        <dbReference type="Pfam" id="PF13505"/>
    </source>
</evidence>
<evidence type="ECO:0000313" key="7">
    <source>
        <dbReference type="EMBL" id="GLI93447.1"/>
    </source>
</evidence>
<dbReference type="Pfam" id="PF13505">
    <property type="entry name" value="OMP_b-brl"/>
    <property type="match status" value="1"/>
</dbReference>
<comment type="similarity">
    <text evidence="5">Belongs to the Omp25/RopB family.</text>
</comment>
<proteinExistence type="inferred from homology"/>
<evidence type="ECO:0000256" key="2">
    <source>
        <dbReference type="ARBA" id="ARBA00022729"/>
    </source>
</evidence>
<evidence type="ECO:0000256" key="4">
    <source>
        <dbReference type="ARBA" id="ARBA00023237"/>
    </source>
</evidence>
<keyword evidence="4" id="KW-0998">Cell outer membrane</keyword>
<dbReference type="SUPFAM" id="SSF56925">
    <property type="entry name" value="OMPA-like"/>
    <property type="match status" value="1"/>
</dbReference>
<keyword evidence="2" id="KW-0732">Signal</keyword>
<keyword evidence="3" id="KW-0472">Membrane</keyword>
<keyword evidence="8" id="KW-1185">Reference proteome</keyword>
<protein>
    <submittedName>
        <fullName evidence="7">Outer-membrane immunogenic protein</fullName>
    </submittedName>
</protein>
<organism evidence="7 8">
    <name type="scientific">Methylocystis echinoides</name>
    <dbReference type="NCBI Taxonomy" id="29468"/>
    <lineage>
        <taxon>Bacteria</taxon>
        <taxon>Pseudomonadati</taxon>
        <taxon>Pseudomonadota</taxon>
        <taxon>Alphaproteobacteria</taxon>
        <taxon>Hyphomicrobiales</taxon>
        <taxon>Methylocystaceae</taxon>
        <taxon>Methylocystis</taxon>
    </lineage>
</organism>
<reference evidence="7" key="1">
    <citation type="journal article" date="2023" name="Int. J. Syst. Evol. Microbiol.">
        <title>Methylocystis iwaonis sp. nov., a type II methane-oxidizing bacterium from surface soil of a rice paddy field in Japan, and emended description of the genus Methylocystis (ex Whittenbury et al. 1970) Bowman et al. 1993.</title>
        <authorList>
            <person name="Kaise H."/>
            <person name="Sawadogo J.B."/>
            <person name="Alam M.S."/>
            <person name="Ueno C."/>
            <person name="Dianou D."/>
            <person name="Shinjo R."/>
            <person name="Asakawa S."/>
        </authorList>
    </citation>
    <scope>NUCLEOTIDE SEQUENCE</scope>
    <source>
        <strain evidence="7">LMG27198</strain>
    </source>
</reference>
<dbReference type="InterPro" id="IPR011250">
    <property type="entry name" value="OMP/PagP_B-barrel"/>
</dbReference>
<evidence type="ECO:0000256" key="5">
    <source>
        <dbReference type="ARBA" id="ARBA00038306"/>
    </source>
</evidence>